<dbReference type="InterPro" id="IPR002347">
    <property type="entry name" value="SDR_fam"/>
</dbReference>
<gene>
    <name evidence="2" type="ORF">AB3G37_14105</name>
</gene>
<dbReference type="Pfam" id="PF13561">
    <property type="entry name" value="adh_short_C2"/>
    <property type="match status" value="1"/>
</dbReference>
<dbReference type="PRINTS" id="PR00080">
    <property type="entry name" value="SDRFAMILY"/>
</dbReference>
<dbReference type="EMBL" id="CP165628">
    <property type="protein sequence ID" value="XDU70712.1"/>
    <property type="molecule type" value="Genomic_DNA"/>
</dbReference>
<dbReference type="GO" id="GO:0016616">
    <property type="term" value="F:oxidoreductase activity, acting on the CH-OH group of donors, NAD or NADP as acceptor"/>
    <property type="evidence" value="ECO:0007669"/>
    <property type="project" value="TreeGrafter"/>
</dbReference>
<comment type="similarity">
    <text evidence="1">Belongs to the short-chain dehydrogenases/reductases (SDR) family.</text>
</comment>
<sequence length="255" mass="27480">MNDIILPFFSLAGRSGIVTGASAGIGRAVAHMLGHAGATVYNFSRRPTQRDIDLPWSEGVIDVAVDITDEASLTAAIADIAEQRGIDFLVNNAGKTRRVDAHEVEAEFWRDIHALNVDALFRTSQLCYPWLKQSPHVGRIVNVSSMAAHLGFEGVTPYCSTKAAVMGITRGLAVEWAGQNVVVNAVAPGWVKTNMTATVADPQRLENILARMPLHRYGDAWSELAPVFCFLLGDGARYINGQEIAVDGGALSFGF</sequence>
<keyword evidence="2" id="KW-0560">Oxidoreductase</keyword>
<dbReference type="PROSITE" id="PS00061">
    <property type="entry name" value="ADH_SHORT"/>
    <property type="match status" value="1"/>
</dbReference>
<dbReference type="InterPro" id="IPR020904">
    <property type="entry name" value="Sc_DH/Rdtase_CS"/>
</dbReference>
<dbReference type="Gene3D" id="3.40.50.720">
    <property type="entry name" value="NAD(P)-binding Rossmann-like Domain"/>
    <property type="match status" value="1"/>
</dbReference>
<name>A0AB39VKM2_9GAMM</name>
<dbReference type="EC" id="1.1.1.-" evidence="2"/>
<dbReference type="PANTHER" id="PTHR42760">
    <property type="entry name" value="SHORT-CHAIN DEHYDROGENASES/REDUCTASES FAMILY MEMBER"/>
    <property type="match status" value="1"/>
</dbReference>
<evidence type="ECO:0000313" key="2">
    <source>
        <dbReference type="EMBL" id="XDU70712.1"/>
    </source>
</evidence>
<proteinExistence type="inferred from homology"/>
<dbReference type="InterPro" id="IPR036291">
    <property type="entry name" value="NAD(P)-bd_dom_sf"/>
</dbReference>
<reference evidence="2" key="1">
    <citation type="submission" date="2024-07" db="EMBL/GenBank/DDBJ databases">
        <authorList>
            <person name="Biller S.J."/>
        </authorList>
    </citation>
    <scope>NUCLEOTIDE SEQUENCE</scope>
    <source>
        <strain evidence="2">WC2420</strain>
    </source>
</reference>
<protein>
    <submittedName>
        <fullName evidence="2">SDR family NAD(P)-dependent oxidoreductase</fullName>
        <ecNumber evidence="2">1.1.1.-</ecNumber>
    </submittedName>
</protein>
<organism evidence="2">
    <name type="scientific">Rouxiella sp. WC2420</name>
    <dbReference type="NCBI Taxonomy" id="3234145"/>
    <lineage>
        <taxon>Bacteria</taxon>
        <taxon>Pseudomonadati</taxon>
        <taxon>Pseudomonadota</taxon>
        <taxon>Gammaproteobacteria</taxon>
        <taxon>Enterobacterales</taxon>
        <taxon>Yersiniaceae</taxon>
        <taxon>Rouxiella</taxon>
    </lineage>
</organism>
<dbReference type="FunFam" id="3.40.50.720:FF:000084">
    <property type="entry name" value="Short-chain dehydrogenase reductase"/>
    <property type="match status" value="1"/>
</dbReference>
<dbReference type="RefSeq" id="WP_369788185.1">
    <property type="nucleotide sequence ID" value="NZ_CP165628.1"/>
</dbReference>
<dbReference type="PRINTS" id="PR00081">
    <property type="entry name" value="GDHRDH"/>
</dbReference>
<dbReference type="SUPFAM" id="SSF51735">
    <property type="entry name" value="NAD(P)-binding Rossmann-fold domains"/>
    <property type="match status" value="1"/>
</dbReference>
<dbReference type="AlphaFoldDB" id="A0AB39VKM2"/>
<evidence type="ECO:0000256" key="1">
    <source>
        <dbReference type="ARBA" id="ARBA00006484"/>
    </source>
</evidence>
<accession>A0AB39VKM2</accession>